<keyword evidence="1" id="KW-0472">Membrane</keyword>
<gene>
    <name evidence="2" type="ORF">VNO78_18553</name>
</gene>
<organism evidence="2 3">
    <name type="scientific">Psophocarpus tetragonolobus</name>
    <name type="common">Winged bean</name>
    <name type="synonym">Dolichos tetragonolobus</name>
    <dbReference type="NCBI Taxonomy" id="3891"/>
    <lineage>
        <taxon>Eukaryota</taxon>
        <taxon>Viridiplantae</taxon>
        <taxon>Streptophyta</taxon>
        <taxon>Embryophyta</taxon>
        <taxon>Tracheophyta</taxon>
        <taxon>Spermatophyta</taxon>
        <taxon>Magnoliopsida</taxon>
        <taxon>eudicotyledons</taxon>
        <taxon>Gunneridae</taxon>
        <taxon>Pentapetalae</taxon>
        <taxon>rosids</taxon>
        <taxon>fabids</taxon>
        <taxon>Fabales</taxon>
        <taxon>Fabaceae</taxon>
        <taxon>Papilionoideae</taxon>
        <taxon>50 kb inversion clade</taxon>
        <taxon>NPAAA clade</taxon>
        <taxon>indigoferoid/millettioid clade</taxon>
        <taxon>Phaseoleae</taxon>
        <taxon>Psophocarpus</taxon>
    </lineage>
</organism>
<dbReference type="Pfam" id="PF07816">
    <property type="entry name" value="DUF1645"/>
    <property type="match status" value="1"/>
</dbReference>
<dbReference type="InterPro" id="IPR012442">
    <property type="entry name" value="DUF1645_plant"/>
</dbReference>
<keyword evidence="1" id="KW-0812">Transmembrane</keyword>
<evidence type="ECO:0000313" key="2">
    <source>
        <dbReference type="EMBL" id="KAK7397383.1"/>
    </source>
</evidence>
<dbReference type="EMBL" id="JAYMYS010000004">
    <property type="protein sequence ID" value="KAK7397383.1"/>
    <property type="molecule type" value="Genomic_DNA"/>
</dbReference>
<accession>A0AAN9SIM1</accession>
<dbReference type="Proteomes" id="UP001386955">
    <property type="component" value="Unassembled WGS sequence"/>
</dbReference>
<sequence length="226" mass="25147">MALDDSPNRNDGREYQVCPGVEVLRPSQAVFIGCLLFLLPGINAAFEILVVYPLLHQKLWGKRARASLLALTCHSTLCTCSPSPTRVSRLLSLDPNQLCIALYKDILFSDDYDGGVGVRPPIQVFVQHSDESPSSLAAEVPPPEGRYREWNLKTAKSNSTGKLWRLRDVKLQSNSDGKDVFMFLNHEPVAKAAEKEGKVVVEKVETKKGKMTSSTHEKHYVINRVS</sequence>
<evidence type="ECO:0000256" key="1">
    <source>
        <dbReference type="SAM" id="Phobius"/>
    </source>
</evidence>
<dbReference type="AlphaFoldDB" id="A0AAN9SIM1"/>
<keyword evidence="1" id="KW-1133">Transmembrane helix</keyword>
<feature type="transmembrane region" description="Helical" evidence="1">
    <location>
        <begin position="29"/>
        <end position="55"/>
    </location>
</feature>
<proteinExistence type="predicted"/>
<reference evidence="2 3" key="1">
    <citation type="submission" date="2024-01" db="EMBL/GenBank/DDBJ databases">
        <title>The genomes of 5 underutilized Papilionoideae crops provide insights into root nodulation and disease resistanc.</title>
        <authorList>
            <person name="Jiang F."/>
        </authorList>
    </citation>
    <scope>NUCLEOTIDE SEQUENCE [LARGE SCALE GENOMIC DNA]</scope>
    <source>
        <strain evidence="2">DUOXIRENSHENG_FW03</strain>
        <tissue evidence="2">Leaves</tissue>
    </source>
</reference>
<protein>
    <submittedName>
        <fullName evidence="2">Uncharacterized protein</fullName>
    </submittedName>
</protein>
<keyword evidence="3" id="KW-1185">Reference proteome</keyword>
<evidence type="ECO:0000313" key="3">
    <source>
        <dbReference type="Proteomes" id="UP001386955"/>
    </source>
</evidence>
<comment type="caution">
    <text evidence="2">The sequence shown here is derived from an EMBL/GenBank/DDBJ whole genome shotgun (WGS) entry which is preliminary data.</text>
</comment>
<name>A0AAN9SIM1_PSOTE</name>